<keyword evidence="9" id="KW-1208">Phospholipid metabolism</keyword>
<feature type="transmembrane region" description="Helical" evidence="10">
    <location>
        <begin position="98"/>
        <end position="116"/>
    </location>
</feature>
<dbReference type="SMART" id="SM00563">
    <property type="entry name" value="PlsC"/>
    <property type="match status" value="1"/>
</dbReference>
<evidence type="ECO:0000256" key="7">
    <source>
        <dbReference type="ARBA" id="ARBA00022679"/>
    </source>
</evidence>
<comment type="pathway">
    <text evidence="3">Lipid metabolism.</text>
</comment>
<dbReference type="NCBIfam" id="TIGR00530">
    <property type="entry name" value="AGP_acyltrn"/>
    <property type="match status" value="1"/>
</dbReference>
<evidence type="ECO:0000256" key="6">
    <source>
        <dbReference type="ARBA" id="ARBA00016139"/>
    </source>
</evidence>
<reference evidence="12 13" key="1">
    <citation type="submission" date="2023-11" db="EMBL/GenBank/DDBJ databases">
        <title>A Novel Polar Bacteriovorax (B. antarcticus) Isolated from the Biocrust in Antarctica.</title>
        <authorList>
            <person name="Mun W."/>
            <person name="Choi S.Y."/>
            <person name="Mitchell R.J."/>
        </authorList>
    </citation>
    <scope>NUCLEOTIDE SEQUENCE [LARGE SCALE GENOMIC DNA]</scope>
    <source>
        <strain evidence="12 13">PP10</strain>
    </source>
</reference>
<evidence type="ECO:0000256" key="5">
    <source>
        <dbReference type="ARBA" id="ARBA00013211"/>
    </source>
</evidence>
<protein>
    <recommendedName>
        <fullName evidence="6 9">1-acyl-sn-glycerol-3-phosphate acyltransferase</fullName>
        <ecNumber evidence="5 9">2.3.1.51</ecNumber>
    </recommendedName>
</protein>
<evidence type="ECO:0000256" key="9">
    <source>
        <dbReference type="RuleBase" id="RU361267"/>
    </source>
</evidence>
<comment type="pathway">
    <text evidence="2">Phospholipid metabolism; CDP-diacylglycerol biosynthesis; CDP-diacylglycerol from sn-glycerol 3-phosphate: step 2/3.</text>
</comment>
<accession>A0ABU5VYW2</accession>
<evidence type="ECO:0000256" key="8">
    <source>
        <dbReference type="ARBA" id="ARBA00023315"/>
    </source>
</evidence>
<dbReference type="PANTHER" id="PTHR10434:SF11">
    <property type="entry name" value="1-ACYL-SN-GLYCEROL-3-PHOSPHATE ACYLTRANSFERASE"/>
    <property type="match status" value="1"/>
</dbReference>
<gene>
    <name evidence="12" type="ORF">SHI21_18585</name>
</gene>
<keyword evidence="9" id="KW-0444">Lipid biosynthesis</keyword>
<evidence type="ECO:0000259" key="11">
    <source>
        <dbReference type="SMART" id="SM00563"/>
    </source>
</evidence>
<proteinExistence type="inferred from homology"/>
<evidence type="ECO:0000313" key="13">
    <source>
        <dbReference type="Proteomes" id="UP001302274"/>
    </source>
</evidence>
<evidence type="ECO:0000313" key="12">
    <source>
        <dbReference type="EMBL" id="MEA9358249.1"/>
    </source>
</evidence>
<dbReference type="GO" id="GO:0003841">
    <property type="term" value="F:1-acylglycerol-3-phosphate O-acyltransferase activity"/>
    <property type="evidence" value="ECO:0007669"/>
    <property type="project" value="UniProtKB-EC"/>
</dbReference>
<evidence type="ECO:0000256" key="10">
    <source>
        <dbReference type="SAM" id="Phobius"/>
    </source>
</evidence>
<dbReference type="Proteomes" id="UP001302274">
    <property type="component" value="Unassembled WGS sequence"/>
</dbReference>
<comment type="caution">
    <text evidence="12">The sequence shown here is derived from an EMBL/GenBank/DDBJ whole genome shotgun (WGS) entry which is preliminary data.</text>
</comment>
<dbReference type="InterPro" id="IPR004552">
    <property type="entry name" value="AGP_acyltrans"/>
</dbReference>
<keyword evidence="10" id="KW-0812">Transmembrane</keyword>
<evidence type="ECO:0000256" key="4">
    <source>
        <dbReference type="ARBA" id="ARBA00008655"/>
    </source>
</evidence>
<dbReference type="PROSITE" id="PS51257">
    <property type="entry name" value="PROKAR_LIPOPROTEIN"/>
    <property type="match status" value="1"/>
</dbReference>
<dbReference type="EC" id="2.3.1.51" evidence="5 9"/>
<evidence type="ECO:0000256" key="1">
    <source>
        <dbReference type="ARBA" id="ARBA00001141"/>
    </source>
</evidence>
<dbReference type="CDD" id="cd07989">
    <property type="entry name" value="LPLAT_AGPAT-like"/>
    <property type="match status" value="1"/>
</dbReference>
<keyword evidence="10" id="KW-1133">Transmembrane helix</keyword>
<keyword evidence="7 9" id="KW-0808">Transferase</keyword>
<comment type="catalytic activity">
    <reaction evidence="1 9">
        <text>a 1-acyl-sn-glycero-3-phosphate + an acyl-CoA = a 1,2-diacyl-sn-glycero-3-phosphate + CoA</text>
        <dbReference type="Rhea" id="RHEA:19709"/>
        <dbReference type="ChEBI" id="CHEBI:57287"/>
        <dbReference type="ChEBI" id="CHEBI:57970"/>
        <dbReference type="ChEBI" id="CHEBI:58342"/>
        <dbReference type="ChEBI" id="CHEBI:58608"/>
        <dbReference type="EC" id="2.3.1.51"/>
    </reaction>
</comment>
<evidence type="ECO:0000256" key="2">
    <source>
        <dbReference type="ARBA" id="ARBA00004728"/>
    </source>
</evidence>
<dbReference type="Pfam" id="PF01553">
    <property type="entry name" value="Acyltransferase"/>
    <property type="match status" value="1"/>
</dbReference>
<keyword evidence="13" id="KW-1185">Reference proteome</keyword>
<keyword evidence="8 9" id="KW-0012">Acyltransferase</keyword>
<dbReference type="InterPro" id="IPR002123">
    <property type="entry name" value="Plipid/glycerol_acylTrfase"/>
</dbReference>
<sequence length="246" mass="27923">MLLILRLPLICIWIIITTVIGIIACILRPFNPKNIRVTTQLLQYGRFILGLKIEMRNEHLMNEHRPCVFISNHQDNLDIFAGAMALPKRTVSIGKKDILYIPFFGLYYWLSGNILINRSNKRKAFETMDIAANTIKNKNISVWIMPEGTRSRGRGLLPFKKGPFITAIKAGVPIVPVAWNNYIVEGVHLNKWHSGTIIMEALPPIPTAGLKVEDAGMLKDKAYDIMKAAIEKLDAEVKIRHKKSRE</sequence>
<organism evidence="12 13">
    <name type="scientific">Bacteriovorax antarcticus</name>
    <dbReference type="NCBI Taxonomy" id="3088717"/>
    <lineage>
        <taxon>Bacteria</taxon>
        <taxon>Pseudomonadati</taxon>
        <taxon>Bdellovibrionota</taxon>
        <taxon>Bacteriovoracia</taxon>
        <taxon>Bacteriovoracales</taxon>
        <taxon>Bacteriovoracaceae</taxon>
        <taxon>Bacteriovorax</taxon>
    </lineage>
</organism>
<dbReference type="EMBL" id="JAYGJQ010000003">
    <property type="protein sequence ID" value="MEA9358249.1"/>
    <property type="molecule type" value="Genomic_DNA"/>
</dbReference>
<dbReference type="SUPFAM" id="SSF69593">
    <property type="entry name" value="Glycerol-3-phosphate (1)-acyltransferase"/>
    <property type="match status" value="1"/>
</dbReference>
<evidence type="ECO:0000256" key="3">
    <source>
        <dbReference type="ARBA" id="ARBA00005189"/>
    </source>
</evidence>
<comment type="domain">
    <text evidence="9">The HXXXXD motif is essential for acyltransferase activity and may constitute the binding site for the phosphate moiety of the glycerol-3-phosphate.</text>
</comment>
<dbReference type="RefSeq" id="WP_323578572.1">
    <property type="nucleotide sequence ID" value="NZ_JAYGJQ010000003.1"/>
</dbReference>
<keyword evidence="10" id="KW-0472">Membrane</keyword>
<name>A0ABU5VYW2_9BACT</name>
<keyword evidence="9" id="KW-0594">Phospholipid biosynthesis</keyword>
<keyword evidence="9" id="KW-0443">Lipid metabolism</keyword>
<comment type="similarity">
    <text evidence="4 9">Belongs to the 1-acyl-sn-glycerol-3-phosphate acyltransferase family.</text>
</comment>
<feature type="transmembrane region" description="Helical" evidence="10">
    <location>
        <begin position="6"/>
        <end position="27"/>
    </location>
</feature>
<dbReference type="PANTHER" id="PTHR10434">
    <property type="entry name" value="1-ACYL-SN-GLYCEROL-3-PHOSPHATE ACYLTRANSFERASE"/>
    <property type="match status" value="1"/>
</dbReference>
<feature type="domain" description="Phospholipid/glycerol acyltransferase" evidence="11">
    <location>
        <begin position="67"/>
        <end position="182"/>
    </location>
</feature>